<name>A0ABW4L537_9MICO</name>
<dbReference type="InterPro" id="IPR036390">
    <property type="entry name" value="WH_DNA-bd_sf"/>
</dbReference>
<dbReference type="RefSeq" id="WP_388005339.1">
    <property type="nucleotide sequence ID" value="NZ_JBHUEE010000004.1"/>
</dbReference>
<feature type="domain" description="HTH iclR-type" evidence="4">
    <location>
        <begin position="8"/>
        <end position="69"/>
    </location>
</feature>
<dbReference type="PANTHER" id="PTHR30136">
    <property type="entry name" value="HELIX-TURN-HELIX TRANSCRIPTIONAL REGULATOR, ICLR FAMILY"/>
    <property type="match status" value="1"/>
</dbReference>
<dbReference type="InterPro" id="IPR005471">
    <property type="entry name" value="Tscrpt_reg_IclR_N"/>
</dbReference>
<proteinExistence type="predicted"/>
<keyword evidence="1" id="KW-0805">Transcription regulation</keyword>
<reference evidence="7" key="1">
    <citation type="journal article" date="2019" name="Int. J. Syst. Evol. Microbiol.">
        <title>The Global Catalogue of Microorganisms (GCM) 10K type strain sequencing project: providing services to taxonomists for standard genome sequencing and annotation.</title>
        <authorList>
            <consortium name="The Broad Institute Genomics Platform"/>
            <consortium name="The Broad Institute Genome Sequencing Center for Infectious Disease"/>
            <person name="Wu L."/>
            <person name="Ma J."/>
        </authorList>
    </citation>
    <scope>NUCLEOTIDE SEQUENCE [LARGE SCALE GENOMIC DNA]</scope>
    <source>
        <strain evidence="7">JCM 17130</strain>
    </source>
</reference>
<keyword evidence="2" id="KW-0238">DNA-binding</keyword>
<evidence type="ECO:0000256" key="1">
    <source>
        <dbReference type="ARBA" id="ARBA00023015"/>
    </source>
</evidence>
<dbReference type="InterPro" id="IPR036388">
    <property type="entry name" value="WH-like_DNA-bd_sf"/>
</dbReference>
<dbReference type="Gene3D" id="3.30.450.40">
    <property type="match status" value="1"/>
</dbReference>
<evidence type="ECO:0000256" key="2">
    <source>
        <dbReference type="ARBA" id="ARBA00023125"/>
    </source>
</evidence>
<dbReference type="SMART" id="SM00346">
    <property type="entry name" value="HTH_ICLR"/>
    <property type="match status" value="1"/>
</dbReference>
<evidence type="ECO:0000256" key="3">
    <source>
        <dbReference type="ARBA" id="ARBA00023163"/>
    </source>
</evidence>
<organism evidence="6 7">
    <name type="scientific">Georgenia deserti</name>
    <dbReference type="NCBI Taxonomy" id="2093781"/>
    <lineage>
        <taxon>Bacteria</taxon>
        <taxon>Bacillati</taxon>
        <taxon>Actinomycetota</taxon>
        <taxon>Actinomycetes</taxon>
        <taxon>Micrococcales</taxon>
        <taxon>Bogoriellaceae</taxon>
        <taxon>Georgenia</taxon>
    </lineage>
</organism>
<dbReference type="PROSITE" id="PS51078">
    <property type="entry name" value="ICLR_ED"/>
    <property type="match status" value="1"/>
</dbReference>
<protein>
    <submittedName>
        <fullName evidence="6">IclR family transcriptional regulator</fullName>
    </submittedName>
</protein>
<dbReference type="Pfam" id="PF01614">
    <property type="entry name" value="IclR_C"/>
    <property type="match status" value="1"/>
</dbReference>
<dbReference type="PANTHER" id="PTHR30136:SF24">
    <property type="entry name" value="HTH-TYPE TRANSCRIPTIONAL REPRESSOR ALLR"/>
    <property type="match status" value="1"/>
</dbReference>
<dbReference type="PROSITE" id="PS51077">
    <property type="entry name" value="HTH_ICLR"/>
    <property type="match status" value="1"/>
</dbReference>
<dbReference type="InterPro" id="IPR029016">
    <property type="entry name" value="GAF-like_dom_sf"/>
</dbReference>
<comment type="caution">
    <text evidence="6">The sequence shown here is derived from an EMBL/GenBank/DDBJ whole genome shotgun (WGS) entry which is preliminary data.</text>
</comment>
<evidence type="ECO:0000313" key="7">
    <source>
        <dbReference type="Proteomes" id="UP001597277"/>
    </source>
</evidence>
<dbReference type="EMBL" id="JBHUEE010000004">
    <property type="protein sequence ID" value="MFD1717973.1"/>
    <property type="molecule type" value="Genomic_DNA"/>
</dbReference>
<dbReference type="SUPFAM" id="SSF55781">
    <property type="entry name" value="GAF domain-like"/>
    <property type="match status" value="1"/>
</dbReference>
<feature type="domain" description="IclR-ED" evidence="5">
    <location>
        <begin position="70"/>
        <end position="249"/>
    </location>
</feature>
<dbReference type="Proteomes" id="UP001597277">
    <property type="component" value="Unassembled WGS sequence"/>
</dbReference>
<evidence type="ECO:0000259" key="4">
    <source>
        <dbReference type="PROSITE" id="PS51077"/>
    </source>
</evidence>
<keyword evidence="3" id="KW-0804">Transcription</keyword>
<dbReference type="InterPro" id="IPR050707">
    <property type="entry name" value="HTH_MetabolicPath_Reg"/>
</dbReference>
<accession>A0ABW4L537</accession>
<dbReference type="Gene3D" id="1.10.10.10">
    <property type="entry name" value="Winged helix-like DNA-binding domain superfamily/Winged helix DNA-binding domain"/>
    <property type="match status" value="1"/>
</dbReference>
<evidence type="ECO:0000313" key="6">
    <source>
        <dbReference type="EMBL" id="MFD1717973.1"/>
    </source>
</evidence>
<dbReference type="Pfam" id="PF09339">
    <property type="entry name" value="HTH_IclR"/>
    <property type="match status" value="1"/>
</dbReference>
<dbReference type="InterPro" id="IPR014757">
    <property type="entry name" value="Tscrpt_reg_IclR_C"/>
</dbReference>
<evidence type="ECO:0000259" key="5">
    <source>
        <dbReference type="PROSITE" id="PS51078"/>
    </source>
</evidence>
<gene>
    <name evidence="6" type="ORF">ACFSE6_09010</name>
</gene>
<keyword evidence="7" id="KW-1185">Reference proteome</keyword>
<sequence length="298" mass="31979">MARSSAGLSALTRAMAVLDAFTVENPYLSLTELARRTGLPLSSAHGIVGELTAHDLLERMADRSYRLGNRLWELGTRTPGALGLREIALPHLQALHAQVRQHVQLTVRSGLDVLVLERLSARDAVVNATIVGGRIELQHSSSGLVLLAEAGEDVLAGVLRRGLHPLTETSIRDETKLRTVLERTRRHGFAVADGYIYPGSRGIAVAVRGAEDAVVGAVSLVVPNDDAPVEDHVRRLKHTAAAIAESLRRSYLPPGHPRALPGGRYRRMVNSSQPSMVYLQHALSAAPEVADGAGAGER</sequence>
<dbReference type="SUPFAM" id="SSF46785">
    <property type="entry name" value="Winged helix' DNA-binding domain"/>
    <property type="match status" value="1"/>
</dbReference>